<evidence type="ECO:0000313" key="4">
    <source>
        <dbReference type="Proteomes" id="UP000255295"/>
    </source>
</evidence>
<sequence length="148" mass="16988">MFTLKPVNFNFKISTTDLELVYTESGGVRIEVGAIPLKSIDNKCVSIAIFFSIVAEVKCVTLNFDESNYSDFCISEEVSTGDHLENDEERFRHPDSGFYEVVDSEYLQKNKKKYDPKNRLNLKHYIVKGYDSYIELVASSTYSLKELL</sequence>
<name>A0A2S0JZD9_LYSSH</name>
<accession>A0A2S0JZD9</accession>
<reference evidence="2 4" key="2">
    <citation type="submission" date="2018-06" db="EMBL/GenBank/DDBJ databases">
        <authorList>
            <consortium name="Pathogen Informatics"/>
            <person name="Doyle S."/>
        </authorList>
    </citation>
    <scope>NUCLEOTIDE SEQUENCE [LARGE SCALE GENOMIC DNA]</scope>
    <source>
        <strain evidence="2 4">NCTC10338</strain>
    </source>
</reference>
<evidence type="ECO:0000313" key="1">
    <source>
        <dbReference type="EMBL" id="AVK96354.1"/>
    </source>
</evidence>
<dbReference type="AlphaFoldDB" id="A0A2S0JZD9"/>
<evidence type="ECO:0000313" key="2">
    <source>
        <dbReference type="EMBL" id="SUV17859.1"/>
    </source>
</evidence>
<dbReference type="GeneID" id="48276312"/>
<dbReference type="Proteomes" id="UP000255295">
    <property type="component" value="Unassembled WGS sequence"/>
</dbReference>
<dbReference type="EMBL" id="CP019980">
    <property type="protein sequence ID" value="AVK96354.1"/>
    <property type="molecule type" value="Genomic_DNA"/>
</dbReference>
<protein>
    <submittedName>
        <fullName evidence="1">Uncharacterized protein</fullName>
    </submittedName>
</protein>
<gene>
    <name evidence="1" type="ORF">LS41612_08875</name>
    <name evidence="2" type="ORF">NCTC10338_02971</name>
</gene>
<evidence type="ECO:0000313" key="3">
    <source>
        <dbReference type="Proteomes" id="UP000238825"/>
    </source>
</evidence>
<dbReference type="RefSeq" id="WP_024361223.1">
    <property type="nucleotide sequence ID" value="NZ_BJNS01000013.1"/>
</dbReference>
<reference evidence="1 3" key="1">
    <citation type="submission" date="2017-03" db="EMBL/GenBank/DDBJ databases">
        <title>The whole genome sequencing and assembly of Lysinibacillus sphaericus DSM 28T strain.</title>
        <authorList>
            <person name="Lee Y.-J."/>
            <person name="Yi H."/>
            <person name="Bahn Y.-S."/>
            <person name="Kim J.F."/>
            <person name="Lee D.-W."/>
        </authorList>
    </citation>
    <scope>NUCLEOTIDE SEQUENCE [LARGE SCALE GENOMIC DNA]</scope>
    <source>
        <strain evidence="1 3">DSM 28</strain>
    </source>
</reference>
<dbReference type="Proteomes" id="UP000238825">
    <property type="component" value="Chromosome"/>
</dbReference>
<dbReference type="EMBL" id="UFSZ01000001">
    <property type="protein sequence ID" value="SUV17859.1"/>
    <property type="molecule type" value="Genomic_DNA"/>
</dbReference>
<organism evidence="1 3">
    <name type="scientific">Lysinibacillus sphaericus</name>
    <name type="common">Bacillus sphaericus</name>
    <dbReference type="NCBI Taxonomy" id="1421"/>
    <lineage>
        <taxon>Bacteria</taxon>
        <taxon>Bacillati</taxon>
        <taxon>Bacillota</taxon>
        <taxon>Bacilli</taxon>
        <taxon>Bacillales</taxon>
        <taxon>Bacillaceae</taxon>
        <taxon>Lysinibacillus</taxon>
    </lineage>
</organism>
<proteinExistence type="predicted"/>